<dbReference type="AlphaFoldDB" id="A0A812KHC2"/>
<dbReference type="Proteomes" id="UP000604046">
    <property type="component" value="Unassembled WGS sequence"/>
</dbReference>
<dbReference type="SUPFAM" id="SSF49503">
    <property type="entry name" value="Cupredoxins"/>
    <property type="match status" value="2"/>
</dbReference>
<protein>
    <recommendedName>
        <fullName evidence="2">DUF305 domain-containing protein</fullName>
    </recommendedName>
</protein>
<dbReference type="PANTHER" id="PTHR36933">
    <property type="entry name" value="SLL0788 PROTEIN"/>
    <property type="match status" value="1"/>
</dbReference>
<feature type="chain" id="PRO_5032409816" description="DUF305 domain-containing protein" evidence="1">
    <location>
        <begin position="28"/>
        <end position="728"/>
    </location>
</feature>
<evidence type="ECO:0000259" key="2">
    <source>
        <dbReference type="Pfam" id="PF03713"/>
    </source>
</evidence>
<organism evidence="3 4">
    <name type="scientific">Symbiodinium natans</name>
    <dbReference type="NCBI Taxonomy" id="878477"/>
    <lineage>
        <taxon>Eukaryota</taxon>
        <taxon>Sar</taxon>
        <taxon>Alveolata</taxon>
        <taxon>Dinophyceae</taxon>
        <taxon>Suessiales</taxon>
        <taxon>Symbiodiniaceae</taxon>
        <taxon>Symbiodinium</taxon>
    </lineage>
</organism>
<proteinExistence type="predicted"/>
<gene>
    <name evidence="3" type="ORF">SNAT2548_LOCUS9028</name>
</gene>
<evidence type="ECO:0000256" key="1">
    <source>
        <dbReference type="SAM" id="SignalP"/>
    </source>
</evidence>
<dbReference type="InterPro" id="IPR012347">
    <property type="entry name" value="Ferritin-like"/>
</dbReference>
<name>A0A812KHC2_9DINO</name>
<feature type="signal peptide" evidence="1">
    <location>
        <begin position="1"/>
        <end position="27"/>
    </location>
</feature>
<evidence type="ECO:0000313" key="4">
    <source>
        <dbReference type="Proteomes" id="UP000604046"/>
    </source>
</evidence>
<dbReference type="EMBL" id="CAJNDS010000681">
    <property type="protein sequence ID" value="CAE7227913.1"/>
    <property type="molecule type" value="Genomic_DNA"/>
</dbReference>
<reference evidence="3" key="1">
    <citation type="submission" date="2021-02" db="EMBL/GenBank/DDBJ databases">
        <authorList>
            <person name="Dougan E. K."/>
            <person name="Rhodes N."/>
            <person name="Thang M."/>
            <person name="Chan C."/>
        </authorList>
    </citation>
    <scope>NUCLEOTIDE SEQUENCE</scope>
</reference>
<feature type="domain" description="DUF305" evidence="2">
    <location>
        <begin position="279"/>
        <end position="346"/>
    </location>
</feature>
<dbReference type="OrthoDB" id="734129at2759"/>
<dbReference type="Pfam" id="PF03713">
    <property type="entry name" value="DUF305"/>
    <property type="match status" value="1"/>
</dbReference>
<keyword evidence="4" id="KW-1185">Reference proteome</keyword>
<sequence length="728" mass="79299">MVASSFTSTMRAAVCWTSLAMLRECGATCTPSGSTLCMKVNIFAGEAGYYEFAGYTGPSPDIEVRIGQTYTFDQTDPSNWYHAVGFAYYPDGAHGETWGADERDEVEGMGELLYKINGAATTCPDAGDTGLDCYEPEFFYPRGDWMAKNYTAELTITQAMADRSHGGVIYYFCHIHSKMSGRIIIRNADGSNVTQANGQPLTSPQELSLDSVPTMDAFDTKCGTTGASAYADGGQMECATKFLPGTHDTDFEECMQAIDCMMNKEMRVVGFDSHQSPIVTFMQQMIPHHANAVNMAKIVLKHAPAEVAAVEDLEDIMWSMVNTQNFQIHAMRNYLASHTSYGQTTHDGVPLMATSVGEHCDSTLDVDVVIAPQSPSSSPTAAVTGCTPSETMLCMKVNLLAGETGYYEFAGYTGPSPDIEVRIGQTYTFDQTDPSNWYHAVGFAYYPDGAHGETWGADERDEVEGMGELLYKINGAATTCPDAGDTGLDCYEPEFFYPRGDWIAKNYTAELTITQAMADRSHGGVIYYFCHIHSKMSGRIIIRNADGSNVTQANGQPLTTPQELPLYAPATLSGVDQACGTFDVAPFAGGGARQCNERFLCGNLDTTFEKCMQAIDCKMKEEMLSYTTMDSQNKVAVFMQQMIPHHANAVNMAKIVLAHVDAAAIDSAIEEGGFSDMLSDIINGQNFQIHQFRNHLASIGMLPATTMTTTTTTTTAVEEFPTSGQQRF</sequence>
<dbReference type="PANTHER" id="PTHR36933:SF1">
    <property type="entry name" value="SLL0788 PROTEIN"/>
    <property type="match status" value="1"/>
</dbReference>
<comment type="caution">
    <text evidence="3">The sequence shown here is derived from an EMBL/GenBank/DDBJ whole genome shotgun (WGS) entry which is preliminary data.</text>
</comment>
<accession>A0A812KHC2</accession>
<dbReference type="Gene3D" id="1.20.1260.10">
    <property type="match status" value="2"/>
</dbReference>
<evidence type="ECO:0000313" key="3">
    <source>
        <dbReference type="EMBL" id="CAE7227913.1"/>
    </source>
</evidence>
<dbReference type="InterPro" id="IPR005183">
    <property type="entry name" value="DUF305_CopM-like"/>
</dbReference>
<keyword evidence="1" id="KW-0732">Signal</keyword>
<dbReference type="InterPro" id="IPR008972">
    <property type="entry name" value="Cupredoxin"/>
</dbReference>